<dbReference type="Pfam" id="PF03466">
    <property type="entry name" value="LysR_substrate"/>
    <property type="match status" value="1"/>
</dbReference>
<dbReference type="InterPro" id="IPR000847">
    <property type="entry name" value="LysR_HTH_N"/>
</dbReference>
<dbReference type="Gene3D" id="1.10.10.10">
    <property type="entry name" value="Winged helix-like DNA-binding domain superfamily/Winged helix DNA-binding domain"/>
    <property type="match status" value="1"/>
</dbReference>
<dbReference type="SUPFAM" id="SSF46785">
    <property type="entry name" value="Winged helix' DNA-binding domain"/>
    <property type="match status" value="1"/>
</dbReference>
<keyword evidence="3" id="KW-0238">DNA-binding</keyword>
<evidence type="ECO:0000259" key="5">
    <source>
        <dbReference type="PROSITE" id="PS50931"/>
    </source>
</evidence>
<evidence type="ECO:0000256" key="2">
    <source>
        <dbReference type="ARBA" id="ARBA00023015"/>
    </source>
</evidence>
<dbReference type="SUPFAM" id="SSF53850">
    <property type="entry name" value="Periplasmic binding protein-like II"/>
    <property type="match status" value="1"/>
</dbReference>
<accession>A0ABX7QMF9</accession>
<evidence type="ECO:0000313" key="7">
    <source>
        <dbReference type="Proteomes" id="UP000662770"/>
    </source>
</evidence>
<organism evidence="6 7">
    <name type="scientific">Shewanella avicenniae</name>
    <dbReference type="NCBI Taxonomy" id="2814294"/>
    <lineage>
        <taxon>Bacteria</taxon>
        <taxon>Pseudomonadati</taxon>
        <taxon>Pseudomonadota</taxon>
        <taxon>Gammaproteobacteria</taxon>
        <taxon>Alteromonadales</taxon>
        <taxon>Shewanellaceae</taxon>
        <taxon>Shewanella</taxon>
    </lineage>
</organism>
<name>A0ABX7QMF9_9GAMM</name>
<dbReference type="Gene3D" id="3.40.190.290">
    <property type="match status" value="1"/>
</dbReference>
<sequence>MNPWNGLPEFIAVAELQSFTAAASRLGISSAQVSRQIAALEQRLNSKLFYRTTRKVSLTNEGQLYYSHCRTLQDGIEEAERALGSLQREPQGQLRVTAPVTYGEQFLVPLFNDFQLQFPKLNIEIVLTNKTLDLIDSGIDLAVRLGKLDDSSFIAKRLASRRNYVCASPAYLAHYGAPHTLSELSQHNCLVGNTPYWRMSENGNEKTLKVNGNYVCNSGMGVLDAVRKGLGLALLPDYYVAQDLAQGKLVEVLSQYRGPSEGVWGLYPHNRQLSPKVSMLLTHLEKGLKHKTLQVLE</sequence>
<protein>
    <submittedName>
        <fullName evidence="6">LysR family transcriptional regulator</fullName>
    </submittedName>
</protein>
<proteinExistence type="inferred from homology"/>
<evidence type="ECO:0000256" key="1">
    <source>
        <dbReference type="ARBA" id="ARBA00009437"/>
    </source>
</evidence>
<dbReference type="PROSITE" id="PS50931">
    <property type="entry name" value="HTH_LYSR"/>
    <property type="match status" value="1"/>
</dbReference>
<keyword evidence="7" id="KW-1185">Reference proteome</keyword>
<dbReference type="PANTHER" id="PTHR30537:SF10">
    <property type="entry name" value="TRANSCRIPTIONAL REGULATOR-RELATED"/>
    <property type="match status" value="1"/>
</dbReference>
<dbReference type="InterPro" id="IPR036390">
    <property type="entry name" value="WH_DNA-bd_sf"/>
</dbReference>
<keyword evidence="4" id="KW-0804">Transcription</keyword>
<reference evidence="6 7" key="1">
    <citation type="submission" date="2021-03" db="EMBL/GenBank/DDBJ databases">
        <title>Novel species identification of genus Shewanella.</title>
        <authorList>
            <person name="Liu G."/>
            <person name="Zhang Q."/>
        </authorList>
    </citation>
    <scope>NUCLEOTIDE SEQUENCE [LARGE SCALE GENOMIC DNA]</scope>
    <source>
        <strain evidence="6 7">FJAT-51800</strain>
    </source>
</reference>
<dbReference type="Pfam" id="PF00126">
    <property type="entry name" value="HTH_1"/>
    <property type="match status" value="1"/>
</dbReference>
<dbReference type="InterPro" id="IPR005119">
    <property type="entry name" value="LysR_subst-bd"/>
</dbReference>
<dbReference type="InterPro" id="IPR058163">
    <property type="entry name" value="LysR-type_TF_proteobact-type"/>
</dbReference>
<evidence type="ECO:0000313" key="6">
    <source>
        <dbReference type="EMBL" id="QSX32070.1"/>
    </source>
</evidence>
<dbReference type="PANTHER" id="PTHR30537">
    <property type="entry name" value="HTH-TYPE TRANSCRIPTIONAL REGULATOR"/>
    <property type="match status" value="1"/>
</dbReference>
<keyword evidence="2" id="KW-0805">Transcription regulation</keyword>
<dbReference type="RefSeq" id="WP_207353315.1">
    <property type="nucleotide sequence ID" value="NZ_CP071503.1"/>
</dbReference>
<dbReference type="InterPro" id="IPR036388">
    <property type="entry name" value="WH-like_DNA-bd_sf"/>
</dbReference>
<dbReference type="Proteomes" id="UP000662770">
    <property type="component" value="Chromosome"/>
</dbReference>
<feature type="domain" description="HTH lysR-type" evidence="5">
    <location>
        <begin position="10"/>
        <end position="59"/>
    </location>
</feature>
<evidence type="ECO:0000256" key="3">
    <source>
        <dbReference type="ARBA" id="ARBA00023125"/>
    </source>
</evidence>
<evidence type="ECO:0000256" key="4">
    <source>
        <dbReference type="ARBA" id="ARBA00023163"/>
    </source>
</evidence>
<comment type="similarity">
    <text evidence="1">Belongs to the LysR transcriptional regulatory family.</text>
</comment>
<dbReference type="PRINTS" id="PR00039">
    <property type="entry name" value="HTHLYSR"/>
</dbReference>
<gene>
    <name evidence="6" type="ORF">JYB87_09720</name>
</gene>
<dbReference type="EMBL" id="CP071503">
    <property type="protein sequence ID" value="QSX32070.1"/>
    <property type="molecule type" value="Genomic_DNA"/>
</dbReference>